<keyword evidence="5" id="KW-1015">Disulfide bond</keyword>
<dbReference type="EC" id="3.1.2.22" evidence="1"/>
<proteinExistence type="predicted"/>
<evidence type="ECO:0000256" key="8">
    <source>
        <dbReference type="SAM" id="SignalP"/>
    </source>
</evidence>
<dbReference type="PANTHER" id="PTHR11247">
    <property type="entry name" value="PALMITOYL-PROTEIN THIOESTERASE/DOLICHYLDIPHOSPHATASE 1"/>
    <property type="match status" value="1"/>
</dbReference>
<accession>A0AB34K2U7</accession>
<gene>
    <name evidence="9" type="ORF">AB1Y20_009883</name>
</gene>
<evidence type="ECO:0000313" key="9">
    <source>
        <dbReference type="EMBL" id="KAL1528540.1"/>
    </source>
</evidence>
<reference evidence="9 10" key="1">
    <citation type="journal article" date="2024" name="Science">
        <title>Giant polyketide synthase enzymes in the biosynthesis of giant marine polyether toxins.</title>
        <authorList>
            <person name="Fallon T.R."/>
            <person name="Shende V.V."/>
            <person name="Wierzbicki I.H."/>
            <person name="Pendleton A.L."/>
            <person name="Watervoot N.F."/>
            <person name="Auber R.P."/>
            <person name="Gonzalez D.J."/>
            <person name="Wisecaver J.H."/>
            <person name="Moore B.S."/>
        </authorList>
    </citation>
    <scope>NUCLEOTIDE SEQUENCE [LARGE SCALE GENOMIC DNA]</scope>
    <source>
        <strain evidence="9 10">12B1</strain>
    </source>
</reference>
<dbReference type="Gene3D" id="3.40.50.1820">
    <property type="entry name" value="alpha/beta hydrolase"/>
    <property type="match status" value="1"/>
</dbReference>
<dbReference type="PRINTS" id="PR00414">
    <property type="entry name" value="PPTHIESTRASE"/>
</dbReference>
<dbReference type="PANTHER" id="PTHR11247:SF8">
    <property type="entry name" value="PALMITOYL-PROTEIN THIOESTERASE 1"/>
    <property type="match status" value="1"/>
</dbReference>
<keyword evidence="6" id="KW-0325">Glycoprotein</keyword>
<feature type="signal peptide" evidence="8">
    <location>
        <begin position="1"/>
        <end position="24"/>
    </location>
</feature>
<name>A0AB34K2U7_PRYPA</name>
<dbReference type="Pfam" id="PF02089">
    <property type="entry name" value="Palm_thioest"/>
    <property type="match status" value="1"/>
</dbReference>
<comment type="caution">
    <text evidence="9">The sequence shown here is derived from an EMBL/GenBank/DDBJ whole genome shotgun (WGS) entry which is preliminary data.</text>
</comment>
<keyword evidence="3 8" id="KW-0732">Signal</keyword>
<keyword evidence="4" id="KW-0378">Hydrolase</keyword>
<dbReference type="AlphaFoldDB" id="A0AB34K2U7"/>
<feature type="chain" id="PRO_5044243147" description="Palmitoyl-protein thioesterase 1" evidence="8">
    <location>
        <begin position="25"/>
        <end position="296"/>
    </location>
</feature>
<evidence type="ECO:0000256" key="4">
    <source>
        <dbReference type="ARBA" id="ARBA00022801"/>
    </source>
</evidence>
<evidence type="ECO:0000256" key="3">
    <source>
        <dbReference type="ARBA" id="ARBA00022729"/>
    </source>
</evidence>
<keyword evidence="10" id="KW-1185">Reference proteome</keyword>
<evidence type="ECO:0000256" key="1">
    <source>
        <dbReference type="ARBA" id="ARBA00012423"/>
    </source>
</evidence>
<sequence length="296" mass="32825">MVAILVLAASSLSFSASPVPTVTAHGMGDSCFNEGMQEITSIIGSTLGTYSVCVPTGNRLTDTTNGFFMTMNDNVDVFAAAIRKDPKLKGGFNCVGFSQGNLICRGYIQKYHGIGDYPLVQNWLSVHGTVSGVAGFPHCDPDGLLGPVCKQISHLCGDLAYTKLTQQLLFQIDFYRDPMRVHTDSYKQNSQIGEWNNEGVSVNATYKENFIKLKRLIMIKAEKDTMVFPNEGEWWGHFADGDLTTVLPMKETKWYKDDVFGLKTVDQAGKIFFNTTSGNHLQFTRDELIGWVNQFV</sequence>
<organism evidence="9 10">
    <name type="scientific">Prymnesium parvum</name>
    <name type="common">Toxic golden alga</name>
    <dbReference type="NCBI Taxonomy" id="97485"/>
    <lineage>
        <taxon>Eukaryota</taxon>
        <taxon>Haptista</taxon>
        <taxon>Haptophyta</taxon>
        <taxon>Prymnesiophyceae</taxon>
        <taxon>Prymnesiales</taxon>
        <taxon>Prymnesiaceae</taxon>
        <taxon>Prymnesium</taxon>
    </lineage>
</organism>
<evidence type="ECO:0000313" key="10">
    <source>
        <dbReference type="Proteomes" id="UP001515480"/>
    </source>
</evidence>
<evidence type="ECO:0000256" key="5">
    <source>
        <dbReference type="ARBA" id="ARBA00023157"/>
    </source>
</evidence>
<dbReference type="GO" id="GO:0008474">
    <property type="term" value="F:palmitoyl-(protein) hydrolase activity"/>
    <property type="evidence" value="ECO:0007669"/>
    <property type="project" value="UniProtKB-EC"/>
</dbReference>
<evidence type="ECO:0000256" key="6">
    <source>
        <dbReference type="ARBA" id="ARBA00023180"/>
    </source>
</evidence>
<dbReference type="SUPFAM" id="SSF53474">
    <property type="entry name" value="alpha/beta-Hydrolases"/>
    <property type="match status" value="1"/>
</dbReference>
<dbReference type="Proteomes" id="UP001515480">
    <property type="component" value="Unassembled WGS sequence"/>
</dbReference>
<dbReference type="GO" id="GO:0005764">
    <property type="term" value="C:lysosome"/>
    <property type="evidence" value="ECO:0007669"/>
    <property type="project" value="TreeGrafter"/>
</dbReference>
<dbReference type="EMBL" id="JBGBPQ010000002">
    <property type="protein sequence ID" value="KAL1528540.1"/>
    <property type="molecule type" value="Genomic_DNA"/>
</dbReference>
<protein>
    <recommendedName>
        <fullName evidence="2">Palmitoyl-protein thioesterase 1</fullName>
        <ecNumber evidence="1">3.1.2.22</ecNumber>
    </recommendedName>
    <alternativeName>
        <fullName evidence="7">Palmitoyl-protein hydrolase 1</fullName>
    </alternativeName>
</protein>
<evidence type="ECO:0000256" key="7">
    <source>
        <dbReference type="ARBA" id="ARBA00031934"/>
    </source>
</evidence>
<dbReference type="InterPro" id="IPR002472">
    <property type="entry name" value="Palm_thioest"/>
</dbReference>
<evidence type="ECO:0000256" key="2">
    <source>
        <dbReference type="ARBA" id="ARBA00014212"/>
    </source>
</evidence>
<dbReference type="InterPro" id="IPR029058">
    <property type="entry name" value="AB_hydrolase_fold"/>
</dbReference>